<evidence type="ECO:0008006" key="2">
    <source>
        <dbReference type="Google" id="ProtNLM"/>
    </source>
</evidence>
<proteinExistence type="predicted"/>
<accession>A0A3B0VJF2</accession>
<reference evidence="1" key="1">
    <citation type="submission" date="2018-06" db="EMBL/GenBank/DDBJ databases">
        <authorList>
            <person name="Zhirakovskaya E."/>
        </authorList>
    </citation>
    <scope>NUCLEOTIDE SEQUENCE</scope>
</reference>
<organism evidence="1">
    <name type="scientific">hydrothermal vent metagenome</name>
    <dbReference type="NCBI Taxonomy" id="652676"/>
    <lineage>
        <taxon>unclassified sequences</taxon>
        <taxon>metagenomes</taxon>
        <taxon>ecological metagenomes</taxon>
    </lineage>
</organism>
<evidence type="ECO:0000313" key="1">
    <source>
        <dbReference type="EMBL" id="VAW32236.1"/>
    </source>
</evidence>
<name>A0A3B0VJF2_9ZZZZ</name>
<protein>
    <recommendedName>
        <fullName evidence="2">HigB toxin protein</fullName>
    </recommendedName>
</protein>
<dbReference type="EMBL" id="UOEU01000337">
    <property type="protein sequence ID" value="VAW32236.1"/>
    <property type="molecule type" value="Genomic_DNA"/>
</dbReference>
<dbReference type="AlphaFoldDB" id="A0A3B0VJF2"/>
<dbReference type="InterPro" id="IPR035093">
    <property type="entry name" value="RelE/ParE_toxin_dom_sf"/>
</dbReference>
<gene>
    <name evidence="1" type="ORF">MNBD_CHLOROFLEXI01-865</name>
</gene>
<dbReference type="Gene3D" id="3.30.2310.20">
    <property type="entry name" value="RelE-like"/>
    <property type="match status" value="1"/>
</dbReference>
<sequence>MTYKLIYTHRYIKRAAKFLKKHPELTAQYEKILKLMEINPFHPSLRLHPLQGKLKELSSVSINVSYRITLEFYMNEHEIILVNVGHHDEVY</sequence>
<dbReference type="SUPFAM" id="SSF143011">
    <property type="entry name" value="RelE-like"/>
    <property type="match status" value="1"/>
</dbReference>